<comment type="caution">
    <text evidence="2">The sequence shown here is derived from an EMBL/GenBank/DDBJ whole genome shotgun (WGS) entry which is preliminary data.</text>
</comment>
<keyword evidence="1" id="KW-0812">Transmembrane</keyword>
<gene>
    <name evidence="2" type="ORF">AVEN_196456_1</name>
</gene>
<keyword evidence="1" id="KW-1133">Transmembrane helix</keyword>
<dbReference type="Proteomes" id="UP000499080">
    <property type="component" value="Unassembled WGS sequence"/>
</dbReference>
<organism evidence="2 3">
    <name type="scientific">Araneus ventricosus</name>
    <name type="common">Orbweaver spider</name>
    <name type="synonym">Epeira ventricosa</name>
    <dbReference type="NCBI Taxonomy" id="182803"/>
    <lineage>
        <taxon>Eukaryota</taxon>
        <taxon>Metazoa</taxon>
        <taxon>Ecdysozoa</taxon>
        <taxon>Arthropoda</taxon>
        <taxon>Chelicerata</taxon>
        <taxon>Arachnida</taxon>
        <taxon>Araneae</taxon>
        <taxon>Araneomorphae</taxon>
        <taxon>Entelegynae</taxon>
        <taxon>Araneoidea</taxon>
        <taxon>Araneidae</taxon>
        <taxon>Araneus</taxon>
    </lineage>
</organism>
<accession>A0A4Y2AV81</accession>
<keyword evidence="1" id="KW-0472">Membrane</keyword>
<evidence type="ECO:0000256" key="1">
    <source>
        <dbReference type="SAM" id="Phobius"/>
    </source>
</evidence>
<proteinExistence type="predicted"/>
<name>A0A4Y2AV81_ARAVE</name>
<feature type="transmembrane region" description="Helical" evidence="1">
    <location>
        <begin position="49"/>
        <end position="69"/>
    </location>
</feature>
<dbReference type="AlphaFoldDB" id="A0A4Y2AV81"/>
<sequence>MAGAQLSSHVCLKQDWKEPRAQPHKVRECWDVPLSTPNAIKAMTFLRRTFLSCLPFQLTTFLILAFLNINKRPFCFPRRCLNIHYIPSFLPSFEKLQ</sequence>
<evidence type="ECO:0000313" key="3">
    <source>
        <dbReference type="Proteomes" id="UP000499080"/>
    </source>
</evidence>
<dbReference type="EMBL" id="BGPR01000033">
    <property type="protein sequence ID" value="GBL83638.1"/>
    <property type="molecule type" value="Genomic_DNA"/>
</dbReference>
<evidence type="ECO:0000313" key="2">
    <source>
        <dbReference type="EMBL" id="GBL83638.1"/>
    </source>
</evidence>
<keyword evidence="3" id="KW-1185">Reference proteome</keyword>
<protein>
    <submittedName>
        <fullName evidence="2">Uncharacterized protein</fullName>
    </submittedName>
</protein>
<reference evidence="2 3" key="1">
    <citation type="journal article" date="2019" name="Sci. Rep.">
        <title>Orb-weaving spider Araneus ventricosus genome elucidates the spidroin gene catalogue.</title>
        <authorList>
            <person name="Kono N."/>
            <person name="Nakamura H."/>
            <person name="Ohtoshi R."/>
            <person name="Moran D.A.P."/>
            <person name="Shinohara A."/>
            <person name="Yoshida Y."/>
            <person name="Fujiwara M."/>
            <person name="Mori M."/>
            <person name="Tomita M."/>
            <person name="Arakawa K."/>
        </authorList>
    </citation>
    <scope>NUCLEOTIDE SEQUENCE [LARGE SCALE GENOMIC DNA]</scope>
</reference>